<dbReference type="PROSITE" id="PS50297">
    <property type="entry name" value="ANK_REP_REGION"/>
    <property type="match status" value="1"/>
</dbReference>
<dbReference type="EMBL" id="QJKJ01007457">
    <property type="protein sequence ID" value="RDX83104.1"/>
    <property type="molecule type" value="Genomic_DNA"/>
</dbReference>
<feature type="repeat" description="ANK" evidence="1">
    <location>
        <begin position="163"/>
        <end position="195"/>
    </location>
</feature>
<feature type="region of interest" description="Disordered" evidence="2">
    <location>
        <begin position="47"/>
        <end position="102"/>
    </location>
</feature>
<dbReference type="Gene3D" id="2.40.70.10">
    <property type="entry name" value="Acid Proteases"/>
    <property type="match status" value="1"/>
</dbReference>
<evidence type="ECO:0000256" key="1">
    <source>
        <dbReference type="PROSITE-ProRule" id="PRU00023"/>
    </source>
</evidence>
<dbReference type="CDD" id="cd00303">
    <property type="entry name" value="retropepsin_like"/>
    <property type="match status" value="1"/>
</dbReference>
<dbReference type="AlphaFoldDB" id="A0A371FXP9"/>
<evidence type="ECO:0000256" key="2">
    <source>
        <dbReference type="SAM" id="MobiDB-lite"/>
    </source>
</evidence>
<dbReference type="PROSITE" id="PS50088">
    <property type="entry name" value="ANK_REPEAT"/>
    <property type="match status" value="1"/>
</dbReference>
<keyword evidence="5" id="KW-1185">Reference proteome</keyword>
<comment type="caution">
    <text evidence="4">The sequence shown here is derived from an EMBL/GenBank/DDBJ whole genome shotgun (WGS) entry which is preliminary data.</text>
</comment>
<evidence type="ECO:0000259" key="3">
    <source>
        <dbReference type="PROSITE" id="PS50174"/>
    </source>
</evidence>
<reference evidence="4" key="1">
    <citation type="submission" date="2018-05" db="EMBL/GenBank/DDBJ databases">
        <title>Draft genome of Mucuna pruriens seed.</title>
        <authorList>
            <person name="Nnadi N.E."/>
            <person name="Vos R."/>
            <person name="Hasami M.H."/>
            <person name="Devisetty U.K."/>
            <person name="Aguiy J.C."/>
        </authorList>
    </citation>
    <scope>NUCLEOTIDE SEQUENCE [LARGE SCALE GENOMIC DNA]</scope>
    <source>
        <strain evidence="4">JCA_2017</strain>
    </source>
</reference>
<dbReference type="InterPro" id="IPR002110">
    <property type="entry name" value="Ankyrin_rpt"/>
</dbReference>
<dbReference type="PANTHER" id="PTHR32108">
    <property type="entry name" value="DNA-DIRECTED RNA POLYMERASE SUBUNIT ALPHA"/>
    <property type="match status" value="1"/>
</dbReference>
<dbReference type="OrthoDB" id="1736143at2759"/>
<gene>
    <name evidence="4" type="ORF">CR513_36020</name>
</gene>
<dbReference type="InterPro" id="IPR021109">
    <property type="entry name" value="Peptidase_aspartic_dom_sf"/>
</dbReference>
<dbReference type="PANTHER" id="PTHR32108:SF9">
    <property type="entry name" value="REVERSE TRANSCRIPTASE RNASE H-LIKE DOMAIN-CONTAINING PROTEIN"/>
    <property type="match status" value="1"/>
</dbReference>
<feature type="domain" description="G-patch" evidence="3">
    <location>
        <begin position="313"/>
        <end position="355"/>
    </location>
</feature>
<keyword evidence="1" id="KW-0040">ANK repeat</keyword>
<proteinExistence type="predicted"/>
<dbReference type="GO" id="GO:0003676">
    <property type="term" value="F:nucleic acid binding"/>
    <property type="evidence" value="ECO:0007669"/>
    <property type="project" value="InterPro"/>
</dbReference>
<dbReference type="PROSITE" id="PS50174">
    <property type="entry name" value="G_PATCH"/>
    <property type="match status" value="1"/>
</dbReference>
<sequence>MNTNPLPAHGGQSINTLSHETPLIIQALARPRYKDNHVMPWQYGPMIKDPPAEPKDDNPAGEVTNIAGPRGMTRSGRICTLENLGKKNQTPKKSIKSPKDIPKGKEAEEFLKLIRHSEYELLDQMNKTPAHITVERFGGIVNNITSRGRVTFSEEEVPTEGRRHNQPLHISVKCGYYMIARVLIDNGSSLNVLPKSTPDKLCSINSQLRASSVVVRAFDNSKRDVMGEITLLVYVGPTLFDIVFQVMDICPAYSCLLGRPWIHMVGAVPSSLHQRVKFIADHQLVSVMGEELSLEFAATPSPGSKNPAPPFVAKGMAFRVMIKEGYQPGKGLGPHLNGISAPIEMRENTGKAGLG</sequence>
<feature type="non-terminal residue" evidence="4">
    <location>
        <position position="1"/>
    </location>
</feature>
<evidence type="ECO:0000313" key="4">
    <source>
        <dbReference type="EMBL" id="RDX83104.1"/>
    </source>
</evidence>
<evidence type="ECO:0000313" key="5">
    <source>
        <dbReference type="Proteomes" id="UP000257109"/>
    </source>
</evidence>
<accession>A0A371FXP9</accession>
<dbReference type="Proteomes" id="UP000257109">
    <property type="component" value="Unassembled WGS sequence"/>
</dbReference>
<organism evidence="4 5">
    <name type="scientific">Mucuna pruriens</name>
    <name type="common">Velvet bean</name>
    <name type="synonym">Dolichos pruriens</name>
    <dbReference type="NCBI Taxonomy" id="157652"/>
    <lineage>
        <taxon>Eukaryota</taxon>
        <taxon>Viridiplantae</taxon>
        <taxon>Streptophyta</taxon>
        <taxon>Embryophyta</taxon>
        <taxon>Tracheophyta</taxon>
        <taxon>Spermatophyta</taxon>
        <taxon>Magnoliopsida</taxon>
        <taxon>eudicotyledons</taxon>
        <taxon>Gunneridae</taxon>
        <taxon>Pentapetalae</taxon>
        <taxon>rosids</taxon>
        <taxon>fabids</taxon>
        <taxon>Fabales</taxon>
        <taxon>Fabaceae</taxon>
        <taxon>Papilionoideae</taxon>
        <taxon>50 kb inversion clade</taxon>
        <taxon>NPAAA clade</taxon>
        <taxon>indigoferoid/millettioid clade</taxon>
        <taxon>Phaseoleae</taxon>
        <taxon>Mucuna</taxon>
    </lineage>
</organism>
<dbReference type="InterPro" id="IPR000467">
    <property type="entry name" value="G_patch_dom"/>
</dbReference>
<dbReference type="Pfam" id="PF01585">
    <property type="entry name" value="G-patch"/>
    <property type="match status" value="1"/>
</dbReference>
<protein>
    <recommendedName>
        <fullName evidence="3">G-patch domain-containing protein</fullName>
    </recommendedName>
</protein>
<dbReference type="SMART" id="SM00443">
    <property type="entry name" value="G_patch"/>
    <property type="match status" value="1"/>
</dbReference>
<name>A0A371FXP9_MUCPR</name>